<accession>A0A9W9XNQ8</accession>
<feature type="region of interest" description="Disordered" evidence="5">
    <location>
        <begin position="521"/>
        <end position="588"/>
    </location>
</feature>
<feature type="compositionally biased region" description="Polar residues" evidence="5">
    <location>
        <begin position="268"/>
        <end position="290"/>
    </location>
</feature>
<feature type="region of interest" description="Disordered" evidence="5">
    <location>
        <begin position="268"/>
        <end position="298"/>
    </location>
</feature>
<comment type="caution">
    <text evidence="7">The sequence shown here is derived from an EMBL/GenBank/DDBJ whole genome shotgun (WGS) entry which is preliminary data.</text>
</comment>
<feature type="domain" description="DBF4-type" evidence="6">
    <location>
        <begin position="583"/>
        <end position="632"/>
    </location>
</feature>
<dbReference type="InterPro" id="IPR013939">
    <property type="entry name" value="Regulatory_Dfp1/Him1"/>
</dbReference>
<name>A0A9W9XNQ8_9EURO</name>
<proteinExistence type="predicted"/>
<reference evidence="7" key="2">
    <citation type="journal article" date="2023" name="IMA Fungus">
        <title>Comparative genomic study of the Penicillium genus elucidates a diverse pangenome and 15 lateral gene transfer events.</title>
        <authorList>
            <person name="Petersen C."/>
            <person name="Sorensen T."/>
            <person name="Nielsen M.R."/>
            <person name="Sondergaard T.E."/>
            <person name="Sorensen J.L."/>
            <person name="Fitzpatrick D.A."/>
            <person name="Frisvad J.C."/>
            <person name="Nielsen K.L."/>
        </authorList>
    </citation>
    <scope>NUCLEOTIDE SEQUENCE</scope>
    <source>
        <strain evidence="7">IBT 30728</strain>
    </source>
</reference>
<dbReference type="Pfam" id="PF22437">
    <property type="entry name" value="DBF4_BRCT"/>
    <property type="match status" value="1"/>
</dbReference>
<dbReference type="PANTHER" id="PTHR15375">
    <property type="entry name" value="ACTIVATOR OF S-PHASE KINASE-RELATED"/>
    <property type="match status" value="1"/>
</dbReference>
<dbReference type="PROSITE" id="PS51265">
    <property type="entry name" value="ZF_DBF4"/>
    <property type="match status" value="1"/>
</dbReference>
<evidence type="ECO:0000259" key="6">
    <source>
        <dbReference type="PROSITE" id="PS51265"/>
    </source>
</evidence>
<dbReference type="SMART" id="SM00586">
    <property type="entry name" value="ZnF_DBF"/>
    <property type="match status" value="1"/>
</dbReference>
<keyword evidence="1" id="KW-0479">Metal-binding</keyword>
<dbReference type="GO" id="GO:0008270">
    <property type="term" value="F:zinc ion binding"/>
    <property type="evidence" value="ECO:0007669"/>
    <property type="project" value="UniProtKB-KW"/>
</dbReference>
<dbReference type="AlphaFoldDB" id="A0A9W9XNQ8"/>
<feature type="region of interest" description="Disordered" evidence="5">
    <location>
        <begin position="1"/>
        <end position="58"/>
    </location>
</feature>
<organism evidence="7 8">
    <name type="scientific">Penicillium diatomitis</name>
    <dbReference type="NCBI Taxonomy" id="2819901"/>
    <lineage>
        <taxon>Eukaryota</taxon>
        <taxon>Fungi</taxon>
        <taxon>Dikarya</taxon>
        <taxon>Ascomycota</taxon>
        <taxon>Pezizomycotina</taxon>
        <taxon>Eurotiomycetes</taxon>
        <taxon>Eurotiomycetidae</taxon>
        <taxon>Eurotiales</taxon>
        <taxon>Aspergillaceae</taxon>
        <taxon>Penicillium</taxon>
    </lineage>
</organism>
<dbReference type="Gene3D" id="6.10.250.3410">
    <property type="entry name" value="DBF zinc finger"/>
    <property type="match status" value="1"/>
</dbReference>
<feature type="region of interest" description="Disordered" evidence="5">
    <location>
        <begin position="184"/>
        <end position="220"/>
    </location>
</feature>
<dbReference type="InterPro" id="IPR055116">
    <property type="entry name" value="DBF4_BRCT"/>
</dbReference>
<dbReference type="GO" id="GO:0031431">
    <property type="term" value="C:Dbf4-dependent protein kinase complex"/>
    <property type="evidence" value="ECO:0007669"/>
    <property type="project" value="TreeGrafter"/>
</dbReference>
<dbReference type="EMBL" id="JAPWDQ010000001">
    <property type="protein sequence ID" value="KAJ5495945.1"/>
    <property type="molecule type" value="Genomic_DNA"/>
</dbReference>
<dbReference type="GO" id="GO:0043539">
    <property type="term" value="F:protein serine/threonine kinase activator activity"/>
    <property type="evidence" value="ECO:0007669"/>
    <property type="project" value="TreeGrafter"/>
</dbReference>
<dbReference type="PANTHER" id="PTHR15375:SF26">
    <property type="entry name" value="PROTEIN CHIFFON"/>
    <property type="match status" value="1"/>
</dbReference>
<keyword evidence="8" id="KW-1185">Reference proteome</keyword>
<dbReference type="Pfam" id="PF08630">
    <property type="entry name" value="Dfp1_Him1_M"/>
    <property type="match status" value="1"/>
</dbReference>
<dbReference type="FunFam" id="6.10.250.3410:FF:000001">
    <property type="entry name" value="Protein DBF4 homolog A"/>
    <property type="match status" value="1"/>
</dbReference>
<gene>
    <name evidence="7" type="ORF">N7539_001061</name>
</gene>
<dbReference type="Proteomes" id="UP001148312">
    <property type="component" value="Unassembled WGS sequence"/>
</dbReference>
<dbReference type="InterPro" id="IPR036420">
    <property type="entry name" value="BRCT_dom_sf"/>
</dbReference>
<feature type="compositionally biased region" description="Basic and acidic residues" evidence="5">
    <location>
        <begin position="418"/>
        <end position="430"/>
    </location>
</feature>
<feature type="region of interest" description="Disordered" evidence="5">
    <location>
        <begin position="406"/>
        <end position="430"/>
    </location>
</feature>
<evidence type="ECO:0000313" key="8">
    <source>
        <dbReference type="Proteomes" id="UP001148312"/>
    </source>
</evidence>
<evidence type="ECO:0000256" key="4">
    <source>
        <dbReference type="PROSITE-ProRule" id="PRU00600"/>
    </source>
</evidence>
<evidence type="ECO:0000313" key="7">
    <source>
        <dbReference type="EMBL" id="KAJ5495945.1"/>
    </source>
</evidence>
<feature type="compositionally biased region" description="Polar residues" evidence="5">
    <location>
        <begin position="189"/>
        <end position="214"/>
    </location>
</feature>
<dbReference type="GO" id="GO:0003676">
    <property type="term" value="F:nucleic acid binding"/>
    <property type="evidence" value="ECO:0007669"/>
    <property type="project" value="InterPro"/>
</dbReference>
<protein>
    <recommendedName>
        <fullName evidence="6">DBF4-type domain-containing protein</fullName>
    </recommendedName>
</protein>
<dbReference type="Pfam" id="PF07535">
    <property type="entry name" value="zf-DBF"/>
    <property type="match status" value="1"/>
</dbReference>
<evidence type="ECO:0000256" key="1">
    <source>
        <dbReference type="ARBA" id="ARBA00022723"/>
    </source>
</evidence>
<dbReference type="InterPro" id="IPR006572">
    <property type="entry name" value="Znf_DBF"/>
</dbReference>
<dbReference type="Gene3D" id="3.40.50.10190">
    <property type="entry name" value="BRCT domain"/>
    <property type="match status" value="2"/>
</dbReference>
<dbReference type="RefSeq" id="XP_056794958.1">
    <property type="nucleotide sequence ID" value="XM_056930665.1"/>
</dbReference>
<evidence type="ECO:0000256" key="2">
    <source>
        <dbReference type="ARBA" id="ARBA00022771"/>
    </source>
</evidence>
<dbReference type="InterPro" id="IPR038545">
    <property type="entry name" value="Znf_DBF_sf"/>
</dbReference>
<keyword evidence="2 4" id="KW-0863">Zinc-finger</keyword>
<dbReference type="GO" id="GO:1901987">
    <property type="term" value="P:regulation of cell cycle phase transition"/>
    <property type="evidence" value="ECO:0007669"/>
    <property type="project" value="TreeGrafter"/>
</dbReference>
<keyword evidence="3" id="KW-0862">Zinc</keyword>
<sequence length="640" mass="71676">MAAVFVPPSPRTSMNMSTRRPLANVPNATNSPHRTGLVPAKRARSGQVDIPFGQPPPKKHVMDAVEQDRNRLVVPQGPESKLFARRSNNANPSAFEKKLVAAREKERVTQPKTKNDRPAADTIDTIRQWQRHYRKAFPQFVFYFDSIPEDVRCKFSRQVVALGACEEKFFSRLVTHVVTARSIPPEAAHTNNPAEDTSNETNGASGDHTQTVNPSLLEKNGDGHLQVSLKIEGRRDQGSMDVLQRARQMGMKIWALEKLQRMITTINDNDIGGQSENVSRSKQVGASTTHGKGENDLSRVLRQELLNGPSDRDPFASMEMVVFKGPFIYIHDMNEKTKPVMVREYARVNRRQDGAWPQFRSAPLGKCPFIDEPPSRKEYDRQRLRQAQKEKKIALQTAEGLKTKVSKSVKANAQTQRPTDKKLVGDVSKAEEPPIKKEVFAKPSLEDINERKSSESLIPPHFPRTGPFYSGREPAASGVQPSNVTSAIRSQMISSTAAAPGAKAGLSKEVHGLKRKVLEKGTGSIVPGPMAAPQRPNHGSGSFCKQADVKKVSIGETTTQGDATSMKRRRDDVVAPQKVERKRDPKPGYCENCRDKFDDFEEHTMTRKHRRFAQNSSNWNDLDALLFDIQRPKDEWDWES</sequence>
<dbReference type="GeneID" id="81620914"/>
<dbReference type="InterPro" id="IPR051590">
    <property type="entry name" value="Replication_Regulatory_Kinase"/>
</dbReference>
<reference evidence="7" key="1">
    <citation type="submission" date="2022-12" db="EMBL/GenBank/DDBJ databases">
        <authorList>
            <person name="Petersen C."/>
        </authorList>
    </citation>
    <scope>NUCLEOTIDE SEQUENCE</scope>
    <source>
        <strain evidence="7">IBT 30728</strain>
    </source>
</reference>
<feature type="compositionally biased region" description="Basic and acidic residues" evidence="5">
    <location>
        <begin position="569"/>
        <end position="588"/>
    </location>
</feature>
<evidence type="ECO:0000256" key="3">
    <source>
        <dbReference type="ARBA" id="ARBA00022833"/>
    </source>
</evidence>
<evidence type="ECO:0000256" key="5">
    <source>
        <dbReference type="SAM" id="MobiDB-lite"/>
    </source>
</evidence>
<feature type="region of interest" description="Disordered" evidence="5">
    <location>
        <begin position="450"/>
        <end position="483"/>
    </location>
</feature>
<dbReference type="GO" id="GO:0010571">
    <property type="term" value="P:positive regulation of nuclear cell cycle DNA replication"/>
    <property type="evidence" value="ECO:0007669"/>
    <property type="project" value="TreeGrafter"/>
</dbReference>
<dbReference type="SUPFAM" id="SSF52113">
    <property type="entry name" value="BRCT domain"/>
    <property type="match status" value="1"/>
</dbReference>